<dbReference type="Gene3D" id="3.60.20.10">
    <property type="entry name" value="Glutamine Phosphoribosylpyrophosphate, subunit 1, domain 1"/>
    <property type="match status" value="1"/>
</dbReference>
<comment type="caution">
    <text evidence="4">The sequence shown here is derived from an EMBL/GenBank/DDBJ whole genome shotgun (WGS) entry which is preliminary data.</text>
</comment>
<feature type="region of interest" description="Disordered" evidence="2">
    <location>
        <begin position="80"/>
        <end position="104"/>
    </location>
</feature>
<dbReference type="GO" id="GO:0006751">
    <property type="term" value="P:glutathione catabolic process"/>
    <property type="evidence" value="ECO:0007669"/>
    <property type="project" value="TreeGrafter"/>
</dbReference>
<dbReference type="Pfam" id="PF02466">
    <property type="entry name" value="Tim17"/>
    <property type="match status" value="1"/>
</dbReference>
<dbReference type="InterPro" id="IPR026869">
    <property type="entry name" value="EgtC-like"/>
</dbReference>
<accession>A0A9W6SV63</accession>
<dbReference type="CDD" id="cd01908">
    <property type="entry name" value="YafJ"/>
    <property type="match status" value="1"/>
</dbReference>
<dbReference type="InterPro" id="IPR029055">
    <property type="entry name" value="Ntn_hydrolases_N"/>
</dbReference>
<evidence type="ECO:0000256" key="2">
    <source>
        <dbReference type="SAM" id="MobiDB-lite"/>
    </source>
</evidence>
<evidence type="ECO:0000313" key="4">
    <source>
        <dbReference type="EMBL" id="GME67642.1"/>
    </source>
</evidence>
<dbReference type="GO" id="GO:0061672">
    <property type="term" value="C:glutathione hydrolase complex"/>
    <property type="evidence" value="ECO:0007669"/>
    <property type="project" value="TreeGrafter"/>
</dbReference>
<sequence length="583" mass="64734">MCRFLIFKGTEPILLSNLLTRPAHSIINQSFDSRLRLDTRRPMNGDGFGLGYYTLDDEYDNETDLNDPYAHYSKTNNCGKISDEDELNPSSPPPISEENQEAIKQEDENGPCVYKAITPAWNNLNLQRLAEKTKSKLVFAHVRASTYGVLSETNCHPFTYGKIMFMHNGGVSNFSKIKRKLINHIDDEYFLQIQGSTDSECCFALFLDTLSKMDVNLKDPRGNFGHEKLRLALVQTIQYIKDWVNESNSENKDPSLLNFAVTDGESIIVSRYVTSKTEEAASLYFSTGSRFLEYAPGQFRMERLDRTQDIVMIASEPLTFERGDWISVPTNSTLTVRKQTVLLHPIIDQYYESNPSVKRKLGFAEARGLMGTVPLPERDLNTKLPPLEREGRQRSAVSIGGSMDNSPFLPKPKKAYNEMTQEEQAEAGAEMFMNFMSSCPGKTVISGVSGFVLGGFFGLFMASMAYDVPVGSTAVSHISELPFKQQMKLQFTDMANRSYSSAKNFGYIGMIFSGVECAVESFRAKNDLWNGATAGCITGGGLALKGGPQAAAFGCAGFAAFSTAIDMYMRSESGKPPANDYDS</sequence>
<name>A0A9W6SV63_CANBO</name>
<dbReference type="PROSITE" id="PS51278">
    <property type="entry name" value="GATASE_TYPE_2"/>
    <property type="match status" value="1"/>
</dbReference>
<keyword evidence="5" id="KW-1185">Reference proteome</keyword>
<dbReference type="SUPFAM" id="SSF56235">
    <property type="entry name" value="N-terminal nucleophile aminohydrolases (Ntn hydrolases)"/>
    <property type="match status" value="1"/>
</dbReference>
<dbReference type="GO" id="GO:0005737">
    <property type="term" value="C:cytoplasm"/>
    <property type="evidence" value="ECO:0007669"/>
    <property type="project" value="TreeGrafter"/>
</dbReference>
<proteinExistence type="predicted"/>
<dbReference type="PANTHER" id="PTHR43187:SF1">
    <property type="entry name" value="GLUTAMINE AMIDOTRANSFERASE DUG3-RELATED"/>
    <property type="match status" value="1"/>
</dbReference>
<keyword evidence="1" id="KW-0315">Glutamine amidotransferase</keyword>
<dbReference type="InterPro" id="IPR052373">
    <property type="entry name" value="Gamma-glu_amide_hydrolase"/>
</dbReference>
<dbReference type="EMBL" id="BSXN01000217">
    <property type="protein sequence ID" value="GME67642.1"/>
    <property type="molecule type" value="Genomic_DNA"/>
</dbReference>
<reference evidence="4" key="1">
    <citation type="submission" date="2023-04" db="EMBL/GenBank/DDBJ databases">
        <title>Candida boidinii NBRC 10035.</title>
        <authorList>
            <person name="Ichikawa N."/>
            <person name="Sato H."/>
            <person name="Tonouchi N."/>
        </authorList>
    </citation>
    <scope>NUCLEOTIDE SEQUENCE</scope>
    <source>
        <strain evidence="4">NBRC 10035</strain>
    </source>
</reference>
<feature type="domain" description="Glutamine amidotransferase type-2" evidence="3">
    <location>
        <begin position="2"/>
        <end position="305"/>
    </location>
</feature>
<dbReference type="GO" id="GO:0008242">
    <property type="term" value="F:omega peptidase activity"/>
    <property type="evidence" value="ECO:0007669"/>
    <property type="project" value="TreeGrafter"/>
</dbReference>
<dbReference type="Pfam" id="PF13230">
    <property type="entry name" value="GATase_4"/>
    <property type="match status" value="1"/>
</dbReference>
<organism evidence="4 5">
    <name type="scientific">Candida boidinii</name>
    <name type="common">Yeast</name>
    <dbReference type="NCBI Taxonomy" id="5477"/>
    <lineage>
        <taxon>Eukaryota</taxon>
        <taxon>Fungi</taxon>
        <taxon>Dikarya</taxon>
        <taxon>Ascomycota</taxon>
        <taxon>Saccharomycotina</taxon>
        <taxon>Pichiomycetes</taxon>
        <taxon>Pichiales</taxon>
        <taxon>Pichiaceae</taxon>
        <taxon>Ogataea</taxon>
        <taxon>Ogataea/Candida clade</taxon>
    </lineage>
</organism>
<dbReference type="PANTHER" id="PTHR43187">
    <property type="entry name" value="GLUTAMINE AMIDOTRANSFERASE DUG3-RELATED"/>
    <property type="match status" value="1"/>
</dbReference>
<dbReference type="InterPro" id="IPR017932">
    <property type="entry name" value="GATase_2_dom"/>
</dbReference>
<gene>
    <name evidence="4" type="ORF">Cboi02_000102700</name>
</gene>
<dbReference type="AlphaFoldDB" id="A0A9W6SV63"/>
<evidence type="ECO:0000259" key="3">
    <source>
        <dbReference type="PROSITE" id="PS51278"/>
    </source>
</evidence>
<evidence type="ECO:0000256" key="1">
    <source>
        <dbReference type="ARBA" id="ARBA00022962"/>
    </source>
</evidence>
<protein>
    <submittedName>
        <fullName evidence="4">Unnamed protein product</fullName>
    </submittedName>
</protein>
<dbReference type="Proteomes" id="UP001165120">
    <property type="component" value="Unassembled WGS sequence"/>
</dbReference>
<evidence type="ECO:0000313" key="5">
    <source>
        <dbReference type="Proteomes" id="UP001165120"/>
    </source>
</evidence>